<dbReference type="PROSITE" id="PS50132">
    <property type="entry name" value="RGS"/>
    <property type="match status" value="1"/>
</dbReference>
<feature type="region of interest" description="Disordered" evidence="8">
    <location>
        <begin position="694"/>
        <end position="729"/>
    </location>
</feature>
<evidence type="ECO:0000256" key="7">
    <source>
        <dbReference type="PROSITE-ProRule" id="PRU00069"/>
    </source>
</evidence>
<dbReference type="SMART" id="SM00021">
    <property type="entry name" value="DAX"/>
    <property type="match status" value="1"/>
</dbReference>
<dbReference type="GO" id="GO:0032436">
    <property type="term" value="P:positive regulation of proteasomal ubiquitin-dependent protein catabolic process"/>
    <property type="evidence" value="ECO:0007669"/>
    <property type="project" value="TreeGrafter"/>
</dbReference>
<dbReference type="InterPro" id="IPR032101">
    <property type="entry name" value="Axin_TNKS-bd"/>
</dbReference>
<keyword evidence="5" id="KW-0013">ADP-ribosylation</keyword>
<dbReference type="OrthoDB" id="10007451at2759"/>
<evidence type="ECO:0000256" key="8">
    <source>
        <dbReference type="SAM" id="MobiDB-lite"/>
    </source>
</evidence>
<evidence type="ECO:0000256" key="2">
    <source>
        <dbReference type="ARBA" id="ARBA00022490"/>
    </source>
</evidence>
<dbReference type="InterPro" id="IPR016137">
    <property type="entry name" value="RGS"/>
</dbReference>
<evidence type="ECO:0000313" key="11">
    <source>
        <dbReference type="EMBL" id="OAD62251.1"/>
    </source>
</evidence>
<dbReference type="InterPro" id="IPR038207">
    <property type="entry name" value="DIX_dom_sf"/>
</dbReference>
<dbReference type="GO" id="GO:0031625">
    <property type="term" value="F:ubiquitin protein ligase binding"/>
    <property type="evidence" value="ECO:0007669"/>
    <property type="project" value="TreeGrafter"/>
</dbReference>
<sequence>MITRFSKRKGDPLDFRDRLTKKKPTVKRVARRVNKSSLILERREKEQKSLHGRANESFVTTAWKERRSAGGRANENVEKDKKFELYSVKPCGNLNGGRKKSIESSETEFLGWARKRDFTRGRSTARPEGGRRKKKVTHEEDDWVGCPRANVAKFVDGMIGCVKCLFSMDVTDVTDGAGKVSRETRYEPGIEKMQRISVYERCSEIKGDETRDEKKMSGSRQNEARCFNENSPRPPVPGEETGNYVSRFRPQSPTLTPRRSSLATPTASGCDASAPLGFEPEGCCSTTTMESDSPPACLRWARNLHSLLQDPVGLELFRKYLDQEGRPHANPLNFWFACEGLKEQDDPERIHQLVKLIYRKFFLKSQLAIPEDVRKEANRRVKEGRADEKVFDAVQLEVERLINETTYPNFLRSDMYLQYVQSCQKPDSGGCPSSGSSREMSVSCGPSLLPTVHEDSEFVSSVHSSHSASETPGELRSELRLTKDMLMATQQTRAMDLRPKPEAYAGIYLQHGTSPYHMLAPRLHAQYSSYNPVSRQDSELQSLSSDARTESDNMSLTDSSVDGASMNKQRSKKQYIRQCRAIKDSASLNRDPLAHHTIIPRTQRVPRDLMHPLKPEEFAQVLIEKLENVKRERESQEKLDRHLQESDGINKDASLEMSSGAPKALADALREKLMIEEDNDQAILDQHVSRVWSDLTPSRSPGLSSPRLHSPERRRSTHNYPRPYKQRKEKDVFSTFSADSGNIHDFQEGSDLVGADSMSSLGSHLPKSKSVPSDYADSLHKQDLYLQGHDQRFRRSDMTRRSATKKSMTELTDSGVSVVSDAPPSTISKDIRLLSWLKETDKKADIKHSHHGKKYGSRSGSLERTNRETWGVPAQPFVADPGMPPLPQPHTATQLEEARRRLIEEDRARSSCKQRHSNISKQSSYEPTMQSQSYVQSNQSTLKKTKQDIGDFTTVVFSFCDEQFPYRTKIPGHNVTLKQFKEYLPKKGSYRYFFKTECEDLDTKVIQEEITDDSEVLPLWEGKVMAQVKALE</sequence>
<feature type="compositionally biased region" description="Polar residues" evidence="8">
    <location>
        <begin position="249"/>
        <end position="267"/>
    </location>
</feature>
<keyword evidence="3" id="KW-0597">Phosphoprotein</keyword>
<evidence type="ECO:0000256" key="3">
    <source>
        <dbReference type="ARBA" id="ARBA00022553"/>
    </source>
</evidence>
<dbReference type="InterPro" id="IPR029071">
    <property type="entry name" value="Ubiquitin-like_domsf"/>
</dbReference>
<dbReference type="SUPFAM" id="SSF54236">
    <property type="entry name" value="Ubiquitin-like"/>
    <property type="match status" value="1"/>
</dbReference>
<keyword evidence="12" id="KW-1185">Reference proteome</keyword>
<comment type="subcellular location">
    <subcellularLocation>
        <location evidence="1">Cytoplasm</location>
    </subcellularLocation>
</comment>
<dbReference type="SUPFAM" id="SSF48097">
    <property type="entry name" value="Regulator of G-protein signaling, RGS"/>
    <property type="match status" value="1"/>
</dbReference>
<evidence type="ECO:0000259" key="10">
    <source>
        <dbReference type="PROSITE" id="PS50841"/>
    </source>
</evidence>
<evidence type="ECO:0000256" key="6">
    <source>
        <dbReference type="ARBA" id="ARBA00022843"/>
    </source>
</evidence>
<feature type="region of interest" description="Disordered" evidence="8">
    <location>
        <begin position="906"/>
        <end position="931"/>
    </location>
</feature>
<feature type="region of interest" description="Disordered" evidence="8">
    <location>
        <begin position="209"/>
        <end position="268"/>
    </location>
</feature>
<dbReference type="InterPro" id="IPR044926">
    <property type="entry name" value="RGS_subdomain_2"/>
</dbReference>
<accession>A0A310SWP5</accession>
<dbReference type="GO" id="GO:0016055">
    <property type="term" value="P:Wnt signaling pathway"/>
    <property type="evidence" value="ECO:0007669"/>
    <property type="project" value="UniProtKB-KW"/>
</dbReference>
<dbReference type="GO" id="GO:0005737">
    <property type="term" value="C:cytoplasm"/>
    <property type="evidence" value="ECO:0007669"/>
    <property type="project" value="UniProtKB-SubCell"/>
</dbReference>
<dbReference type="GO" id="GO:0008013">
    <property type="term" value="F:beta-catenin binding"/>
    <property type="evidence" value="ECO:0007669"/>
    <property type="project" value="TreeGrafter"/>
</dbReference>
<keyword evidence="6" id="KW-0832">Ubl conjugation</keyword>
<evidence type="ECO:0000256" key="1">
    <source>
        <dbReference type="ARBA" id="ARBA00004496"/>
    </source>
</evidence>
<dbReference type="AlphaFoldDB" id="A0A310SWP5"/>
<dbReference type="InterPro" id="IPR043581">
    <property type="entry name" value="Axin-like"/>
</dbReference>
<dbReference type="PANTHER" id="PTHR46102">
    <property type="entry name" value="AXIN"/>
    <property type="match status" value="1"/>
</dbReference>
<dbReference type="PANTHER" id="PTHR46102:SF2">
    <property type="entry name" value="AXIN"/>
    <property type="match status" value="1"/>
</dbReference>
<name>A0A310SWP5_9HYME</name>
<feature type="compositionally biased region" description="Polar residues" evidence="8">
    <location>
        <begin position="531"/>
        <end position="568"/>
    </location>
</feature>
<dbReference type="InterPro" id="IPR001158">
    <property type="entry name" value="DIX"/>
</dbReference>
<dbReference type="GO" id="GO:0019901">
    <property type="term" value="F:protein kinase binding"/>
    <property type="evidence" value="ECO:0007669"/>
    <property type="project" value="TreeGrafter"/>
</dbReference>
<reference evidence="11 12" key="1">
    <citation type="submission" date="2015-07" db="EMBL/GenBank/DDBJ databases">
        <title>The genome of Eufriesea mexicana.</title>
        <authorList>
            <person name="Pan H."/>
            <person name="Kapheim K."/>
        </authorList>
    </citation>
    <scope>NUCLEOTIDE SEQUENCE [LARGE SCALE GENOMIC DNA]</scope>
    <source>
        <strain evidence="11">0111107269</strain>
        <tissue evidence="11">Whole body</tissue>
    </source>
</reference>
<dbReference type="Gene3D" id="1.10.196.10">
    <property type="match status" value="1"/>
</dbReference>
<dbReference type="Pfam" id="PF00615">
    <property type="entry name" value="RGS"/>
    <property type="match status" value="1"/>
</dbReference>
<evidence type="ECO:0000256" key="4">
    <source>
        <dbReference type="ARBA" id="ARBA00022687"/>
    </source>
</evidence>
<dbReference type="PRINTS" id="PR01301">
    <property type="entry name" value="RGSPROTEIN"/>
</dbReference>
<feature type="region of interest" description="Disordered" evidence="8">
    <location>
        <begin position="531"/>
        <end position="574"/>
    </location>
</feature>
<feature type="domain" description="DIX" evidence="10">
    <location>
        <begin position="950"/>
        <end position="1032"/>
    </location>
</feature>
<dbReference type="Pfam" id="PF00778">
    <property type="entry name" value="DIX"/>
    <property type="match status" value="1"/>
</dbReference>
<dbReference type="PROSITE" id="PS50841">
    <property type="entry name" value="DIX"/>
    <property type="match status" value="1"/>
</dbReference>
<dbReference type="GO" id="GO:0030877">
    <property type="term" value="C:beta-catenin destruction complex"/>
    <property type="evidence" value="ECO:0007669"/>
    <property type="project" value="TreeGrafter"/>
</dbReference>
<evidence type="ECO:0000313" key="12">
    <source>
        <dbReference type="Proteomes" id="UP000250275"/>
    </source>
</evidence>
<feature type="compositionally biased region" description="Low complexity" evidence="8">
    <location>
        <begin position="697"/>
        <end position="708"/>
    </location>
</feature>
<feature type="compositionally biased region" description="Basic and acidic residues" evidence="8">
    <location>
        <begin position="8"/>
        <end position="18"/>
    </location>
</feature>
<dbReference type="GO" id="GO:0048468">
    <property type="term" value="P:cell development"/>
    <property type="evidence" value="ECO:0007669"/>
    <property type="project" value="TreeGrafter"/>
</dbReference>
<dbReference type="GO" id="GO:0005634">
    <property type="term" value="C:nucleus"/>
    <property type="evidence" value="ECO:0007669"/>
    <property type="project" value="TreeGrafter"/>
</dbReference>
<dbReference type="GO" id="GO:0090090">
    <property type="term" value="P:negative regulation of canonical Wnt signaling pathway"/>
    <property type="evidence" value="ECO:0007669"/>
    <property type="project" value="InterPro"/>
</dbReference>
<feature type="compositionally biased region" description="Polar residues" evidence="8">
    <location>
        <begin position="919"/>
        <end position="931"/>
    </location>
</feature>
<feature type="region of interest" description="Disordered" evidence="8">
    <location>
        <begin position="631"/>
        <end position="660"/>
    </location>
</feature>
<feature type="region of interest" description="Disordered" evidence="8">
    <location>
        <begin position="1"/>
        <end position="30"/>
    </location>
</feature>
<dbReference type="Pfam" id="PF08833">
    <property type="entry name" value="Axin_b-cat_bind"/>
    <property type="match status" value="1"/>
</dbReference>
<feature type="domain" description="RGS" evidence="9">
    <location>
        <begin position="303"/>
        <end position="420"/>
    </location>
</feature>
<dbReference type="Gene3D" id="1.10.167.10">
    <property type="entry name" value="Regulator of G-protein Signalling 4, domain 2"/>
    <property type="match status" value="1"/>
</dbReference>
<evidence type="ECO:0000259" key="9">
    <source>
        <dbReference type="PROSITE" id="PS50132"/>
    </source>
</evidence>
<organism evidence="11 12">
    <name type="scientific">Eufriesea mexicana</name>
    <dbReference type="NCBI Taxonomy" id="516756"/>
    <lineage>
        <taxon>Eukaryota</taxon>
        <taxon>Metazoa</taxon>
        <taxon>Ecdysozoa</taxon>
        <taxon>Arthropoda</taxon>
        <taxon>Hexapoda</taxon>
        <taxon>Insecta</taxon>
        <taxon>Pterygota</taxon>
        <taxon>Neoptera</taxon>
        <taxon>Endopterygota</taxon>
        <taxon>Hymenoptera</taxon>
        <taxon>Apocrita</taxon>
        <taxon>Aculeata</taxon>
        <taxon>Apoidea</taxon>
        <taxon>Anthophila</taxon>
        <taxon>Apidae</taxon>
        <taxon>Eufriesea</taxon>
    </lineage>
</organism>
<keyword evidence="4 7" id="KW-0879">Wnt signaling pathway</keyword>
<dbReference type="InterPro" id="IPR024066">
    <property type="entry name" value="RGS_subdom1/3"/>
</dbReference>
<keyword evidence="2" id="KW-0963">Cytoplasm</keyword>
<dbReference type="GO" id="GO:0005886">
    <property type="term" value="C:plasma membrane"/>
    <property type="evidence" value="ECO:0007669"/>
    <property type="project" value="TreeGrafter"/>
</dbReference>
<feature type="region of interest" description="Disordered" evidence="8">
    <location>
        <begin position="788"/>
        <end position="809"/>
    </location>
</feature>
<dbReference type="SMART" id="SM00315">
    <property type="entry name" value="RGS"/>
    <property type="match status" value="1"/>
</dbReference>
<evidence type="ECO:0000256" key="5">
    <source>
        <dbReference type="ARBA" id="ARBA00022765"/>
    </source>
</evidence>
<dbReference type="CDD" id="cd11582">
    <property type="entry name" value="Axin_TNKS_binding"/>
    <property type="match status" value="1"/>
</dbReference>
<dbReference type="GO" id="GO:0060090">
    <property type="term" value="F:molecular adaptor activity"/>
    <property type="evidence" value="ECO:0007669"/>
    <property type="project" value="TreeGrafter"/>
</dbReference>
<proteinExistence type="predicted"/>
<protein>
    <submittedName>
        <fullName evidence="11">Axin-1</fullName>
    </submittedName>
</protein>
<dbReference type="EMBL" id="KQ759878">
    <property type="protein sequence ID" value="OAD62251.1"/>
    <property type="molecule type" value="Genomic_DNA"/>
</dbReference>
<dbReference type="Gene3D" id="2.40.240.130">
    <property type="match status" value="1"/>
</dbReference>
<feature type="compositionally biased region" description="Basic and acidic residues" evidence="8">
    <location>
        <begin position="631"/>
        <end position="654"/>
    </location>
</feature>
<feature type="compositionally biased region" description="Basic and acidic residues" evidence="8">
    <location>
        <begin position="788"/>
        <end position="800"/>
    </location>
</feature>
<feature type="compositionally biased region" description="Basic residues" evidence="8">
    <location>
        <begin position="19"/>
        <end position="30"/>
    </location>
</feature>
<dbReference type="InterPro" id="IPR036305">
    <property type="entry name" value="RGS_sf"/>
</dbReference>
<dbReference type="Proteomes" id="UP000250275">
    <property type="component" value="Unassembled WGS sequence"/>
</dbReference>
<gene>
    <name evidence="11" type="ORF">WN48_06989</name>
</gene>
<dbReference type="InterPro" id="IPR014936">
    <property type="entry name" value="Axin_b-cat-bd"/>
</dbReference>